<feature type="region of interest" description="Disordered" evidence="2">
    <location>
        <begin position="469"/>
        <end position="496"/>
    </location>
</feature>
<evidence type="ECO:0000256" key="1">
    <source>
        <dbReference type="SAM" id="Coils"/>
    </source>
</evidence>
<evidence type="ECO:0000313" key="4">
    <source>
        <dbReference type="Proteomes" id="UP000283210"/>
    </source>
</evidence>
<dbReference type="EMBL" id="CM012457">
    <property type="protein sequence ID" value="RVE57788.1"/>
    <property type="molecule type" value="Genomic_DNA"/>
</dbReference>
<protein>
    <submittedName>
        <fullName evidence="3">Uncharacterized protein</fullName>
    </submittedName>
</protein>
<dbReference type="AlphaFoldDB" id="A0A3S2NRV3"/>
<dbReference type="Proteomes" id="UP000283210">
    <property type="component" value="Chromosome 21"/>
</dbReference>
<feature type="region of interest" description="Disordered" evidence="2">
    <location>
        <begin position="235"/>
        <end position="256"/>
    </location>
</feature>
<proteinExistence type="predicted"/>
<keyword evidence="4" id="KW-1185">Reference proteome</keyword>
<feature type="compositionally biased region" description="Polar residues" evidence="2">
    <location>
        <begin position="483"/>
        <end position="496"/>
    </location>
</feature>
<name>A0A3S2NRV3_ORYJA</name>
<feature type="coiled-coil region" evidence="1">
    <location>
        <begin position="95"/>
        <end position="138"/>
    </location>
</feature>
<evidence type="ECO:0000313" key="3">
    <source>
        <dbReference type="EMBL" id="RVE57788.1"/>
    </source>
</evidence>
<sequence length="563" mass="62041">MLKFQRTHEEEGSHVIQRKARNQVMVKPPDSLKSDIWIVNAESLRNRLGRIFPDMDVSIAVSLIRGQMGTVVERAVNVAVETVLAEMLKVVGAKFEELKTQVMLMKRDMAALQREKALKEKENDNIRAKLRYTELKLKYYRQGVEEELQQRASSSTLVRIYPPGFARVQGGEVLPTEPSPSCSAQRTPDSVLVKSSQECSSSQSTCRRASRAGCPSDTTCLDLMELRHNAPAEPLDSSADFLAERDVSPTGGPIEREWSISVGSHADGVDAMVTTPSIQNLANDSGPPPTGSSPSPPANSWSTPSTAAQVKQELHPQEEEEEEVICIKEEPEEQEVMQQSYPPQSEAPLLMSERKPSTSQMNLNVSVSSGGSNTYAASQLAASLPPGALPRQAPQPWTKDLSFYDEFKLRRNELRRRNLTRQRELEKELPQPLLANLVQERREKTRLRVARWRAKRKLQAYLNQTQAQAGAAAASPSGFPGQQLSAPSASRNQQRQNAGSFLCNTAANNMPVILPLISASSSPLILQCPSMLPNDQSVPSSSSSSSSSYTQVSLSQTQMFNSE</sequence>
<gene>
    <name evidence="3" type="ORF">OJAV_G00202850</name>
</gene>
<reference evidence="3 4" key="2">
    <citation type="submission" date="2019-01" db="EMBL/GenBank/DDBJ databases">
        <title>A chromosome length genome reference of the Java medaka (oryzias javanicus).</title>
        <authorList>
            <person name="Herpin A."/>
            <person name="Takehana Y."/>
            <person name="Naruse K."/>
            <person name="Ansai S."/>
            <person name="Kawaguchi M."/>
        </authorList>
    </citation>
    <scope>NUCLEOTIDE SEQUENCE [LARGE SCALE GENOMIC DNA]</scope>
    <source>
        <strain evidence="3">RS831</strain>
        <tissue evidence="3">Whole body</tissue>
    </source>
</reference>
<feature type="compositionally biased region" description="Low complexity" evidence="2">
    <location>
        <begin position="536"/>
        <end position="563"/>
    </location>
</feature>
<keyword evidence="1" id="KW-0175">Coiled coil</keyword>
<feature type="compositionally biased region" description="Low complexity" evidence="2">
    <location>
        <begin position="469"/>
        <end position="482"/>
    </location>
</feature>
<reference evidence="3 4" key="1">
    <citation type="submission" date="2018-11" db="EMBL/GenBank/DDBJ databases">
        <authorList>
            <person name="Lopez-Roques C."/>
            <person name="Donnadieu C."/>
            <person name="Bouchez O."/>
            <person name="Klopp C."/>
            <person name="Cabau C."/>
            <person name="Zahm M."/>
        </authorList>
    </citation>
    <scope>NUCLEOTIDE SEQUENCE [LARGE SCALE GENOMIC DNA]</scope>
    <source>
        <strain evidence="3">RS831</strain>
        <tissue evidence="3">Whole body</tissue>
    </source>
</reference>
<organism evidence="3 4">
    <name type="scientific">Oryzias javanicus</name>
    <name type="common">Javanese ricefish</name>
    <name type="synonym">Aplocheilus javanicus</name>
    <dbReference type="NCBI Taxonomy" id="123683"/>
    <lineage>
        <taxon>Eukaryota</taxon>
        <taxon>Metazoa</taxon>
        <taxon>Chordata</taxon>
        <taxon>Craniata</taxon>
        <taxon>Vertebrata</taxon>
        <taxon>Euteleostomi</taxon>
        <taxon>Actinopterygii</taxon>
        <taxon>Neopterygii</taxon>
        <taxon>Teleostei</taxon>
        <taxon>Neoteleostei</taxon>
        <taxon>Acanthomorphata</taxon>
        <taxon>Ovalentaria</taxon>
        <taxon>Atherinomorphae</taxon>
        <taxon>Beloniformes</taxon>
        <taxon>Adrianichthyidae</taxon>
        <taxon>Oryziinae</taxon>
        <taxon>Oryzias</taxon>
    </lineage>
</organism>
<feature type="compositionally biased region" description="Polar residues" evidence="2">
    <location>
        <begin position="298"/>
        <end position="309"/>
    </location>
</feature>
<feature type="region of interest" description="Disordered" evidence="2">
    <location>
        <begin position="278"/>
        <end position="319"/>
    </location>
</feature>
<dbReference type="OrthoDB" id="8958382at2759"/>
<feature type="region of interest" description="Disordered" evidence="2">
    <location>
        <begin position="535"/>
        <end position="563"/>
    </location>
</feature>
<feature type="compositionally biased region" description="Pro residues" evidence="2">
    <location>
        <begin position="286"/>
        <end position="297"/>
    </location>
</feature>
<accession>A0A3S2NRV3</accession>
<evidence type="ECO:0000256" key="2">
    <source>
        <dbReference type="SAM" id="MobiDB-lite"/>
    </source>
</evidence>